<protein>
    <submittedName>
        <fullName evidence="8">SSS family solute:Na+ symporter</fullName>
    </submittedName>
</protein>
<feature type="transmembrane region" description="Helical" evidence="7">
    <location>
        <begin position="124"/>
        <end position="145"/>
    </location>
</feature>
<evidence type="ECO:0000313" key="8">
    <source>
        <dbReference type="EMBL" id="MDR7091821.1"/>
    </source>
</evidence>
<keyword evidence="3 7" id="KW-0812">Transmembrane</keyword>
<sequence>MILNGLDIGVLIAYTLILLFVAYWVSRDEKGHEKNANDYFLASKSLPWWAIGASLIAANISAEQIIGMSGSGYVIGMGIAAYELMAAITLIIIAKYFLPIFLAKGIYTMPQFLENRYDGRVRTVMAIFWLALYTFVNLTSVLYLGSLAISQFLGVDMLYGMIFLAIFSMTYSIYGGLKAVAMTDIIQVALLVLGGILVSYLALNQISGGTGVLSGFSTLLEKAPEKFDMILSKDNPSYANLPGISVLIGGLWIMNISYWGFNQYIIQRALAAKSLQEAQKGMTFAAYIKLFVPLIVVLPGICAVVLAPDLSKADQAYPEMMKLLPHGLLGVAFAALVAAIASSLSSMSNSVSTIFTMDIYKKSINPSASEHKLVFIGRATAFVAMIIAVLLAKPLVGKSEQAFQFIQEFTGFFTPGIVVIFLFGFFWKKATASSALTAAIASVTFSWLFKIYIPEVPFMDRVGLVFILCCVLAVIVTYLGGAKDQANAVDLNDVSFKTTPGFNIGAVGVVLILIAIYATWW</sequence>
<feature type="transmembrane region" description="Helical" evidence="7">
    <location>
        <begin position="404"/>
        <end position="427"/>
    </location>
</feature>
<feature type="transmembrane region" description="Helical" evidence="7">
    <location>
        <begin position="6"/>
        <end position="25"/>
    </location>
</feature>
<feature type="transmembrane region" description="Helical" evidence="7">
    <location>
        <begin position="79"/>
        <end position="103"/>
    </location>
</feature>
<comment type="caution">
    <text evidence="8">The sequence shown here is derived from an EMBL/GenBank/DDBJ whole genome shotgun (WGS) entry which is preliminary data.</text>
</comment>
<feature type="transmembrane region" description="Helical" evidence="7">
    <location>
        <begin position="282"/>
        <end position="307"/>
    </location>
</feature>
<evidence type="ECO:0000313" key="9">
    <source>
        <dbReference type="Proteomes" id="UP001253595"/>
    </source>
</evidence>
<dbReference type="NCBIfam" id="TIGR00813">
    <property type="entry name" value="sss"/>
    <property type="match status" value="1"/>
</dbReference>
<keyword evidence="5 7" id="KW-0472">Membrane</keyword>
<dbReference type="InterPro" id="IPR038377">
    <property type="entry name" value="Na/Glc_symporter_sf"/>
</dbReference>
<feature type="transmembrane region" description="Helical" evidence="7">
    <location>
        <begin position="373"/>
        <end position="392"/>
    </location>
</feature>
<comment type="similarity">
    <text evidence="2 6">Belongs to the sodium:solute symporter (SSF) (TC 2.A.21) family.</text>
</comment>
<dbReference type="Gene3D" id="1.20.1730.10">
    <property type="entry name" value="Sodium/glucose cotransporter"/>
    <property type="match status" value="1"/>
</dbReference>
<accession>A0ABU1V2X8</accession>
<feature type="transmembrane region" description="Helical" evidence="7">
    <location>
        <begin position="157"/>
        <end position="177"/>
    </location>
</feature>
<proteinExistence type="inferred from homology"/>
<feature type="transmembrane region" description="Helical" evidence="7">
    <location>
        <begin position="434"/>
        <end position="453"/>
    </location>
</feature>
<dbReference type="PANTHER" id="PTHR11819">
    <property type="entry name" value="SOLUTE CARRIER FAMILY 5"/>
    <property type="match status" value="1"/>
</dbReference>
<feature type="transmembrane region" description="Helical" evidence="7">
    <location>
        <begin position="327"/>
        <end position="352"/>
    </location>
</feature>
<evidence type="ECO:0000256" key="2">
    <source>
        <dbReference type="ARBA" id="ARBA00006434"/>
    </source>
</evidence>
<dbReference type="CDD" id="cd10325">
    <property type="entry name" value="SLC5sbd_vSGLT"/>
    <property type="match status" value="1"/>
</dbReference>
<organism evidence="8 9">
    <name type="scientific">Cellvibrio fibrivorans</name>
    <dbReference type="NCBI Taxonomy" id="126350"/>
    <lineage>
        <taxon>Bacteria</taxon>
        <taxon>Pseudomonadati</taxon>
        <taxon>Pseudomonadota</taxon>
        <taxon>Gammaproteobacteria</taxon>
        <taxon>Cellvibrionales</taxon>
        <taxon>Cellvibrionaceae</taxon>
        <taxon>Cellvibrio</taxon>
    </lineage>
</organism>
<evidence type="ECO:0000256" key="1">
    <source>
        <dbReference type="ARBA" id="ARBA00004141"/>
    </source>
</evidence>
<keyword evidence="4 7" id="KW-1133">Transmembrane helix</keyword>
<feature type="transmembrane region" description="Helical" evidence="7">
    <location>
        <begin position="46"/>
        <end position="67"/>
    </location>
</feature>
<evidence type="ECO:0000256" key="7">
    <source>
        <dbReference type="SAM" id="Phobius"/>
    </source>
</evidence>
<feature type="transmembrane region" description="Helical" evidence="7">
    <location>
        <begin position="184"/>
        <end position="203"/>
    </location>
</feature>
<name>A0ABU1V2X8_9GAMM</name>
<dbReference type="EMBL" id="JAVDVX010000008">
    <property type="protein sequence ID" value="MDR7091821.1"/>
    <property type="molecule type" value="Genomic_DNA"/>
</dbReference>
<dbReference type="RefSeq" id="WP_310075537.1">
    <property type="nucleotide sequence ID" value="NZ_JAVDVX010000008.1"/>
</dbReference>
<comment type="subcellular location">
    <subcellularLocation>
        <location evidence="1">Membrane</location>
        <topology evidence="1">Multi-pass membrane protein</topology>
    </subcellularLocation>
</comment>
<gene>
    <name evidence="8" type="ORF">J2X05_003859</name>
</gene>
<dbReference type="PANTHER" id="PTHR11819:SF195">
    <property type="entry name" value="SODIUM_GLUCOSE COTRANSPORTER 4"/>
    <property type="match status" value="1"/>
</dbReference>
<feature type="transmembrane region" description="Helical" evidence="7">
    <location>
        <begin position="501"/>
        <end position="520"/>
    </location>
</feature>
<dbReference type="Pfam" id="PF00474">
    <property type="entry name" value="SSF"/>
    <property type="match status" value="1"/>
</dbReference>
<dbReference type="InterPro" id="IPR001734">
    <property type="entry name" value="Na/solute_symporter"/>
</dbReference>
<evidence type="ECO:0000256" key="3">
    <source>
        <dbReference type="ARBA" id="ARBA00022692"/>
    </source>
</evidence>
<reference evidence="8 9" key="1">
    <citation type="submission" date="2023-07" db="EMBL/GenBank/DDBJ databases">
        <title>Sorghum-associated microbial communities from plants grown in Nebraska, USA.</title>
        <authorList>
            <person name="Schachtman D."/>
        </authorList>
    </citation>
    <scope>NUCLEOTIDE SEQUENCE [LARGE SCALE GENOMIC DNA]</scope>
    <source>
        <strain evidence="8 9">BE190</strain>
    </source>
</reference>
<feature type="transmembrane region" description="Helical" evidence="7">
    <location>
        <begin position="459"/>
        <end position="480"/>
    </location>
</feature>
<evidence type="ECO:0000256" key="4">
    <source>
        <dbReference type="ARBA" id="ARBA00022989"/>
    </source>
</evidence>
<dbReference type="PROSITE" id="PS50283">
    <property type="entry name" value="NA_SOLUT_SYMP_3"/>
    <property type="match status" value="1"/>
</dbReference>
<evidence type="ECO:0000256" key="5">
    <source>
        <dbReference type="ARBA" id="ARBA00023136"/>
    </source>
</evidence>
<dbReference type="Proteomes" id="UP001253595">
    <property type="component" value="Unassembled WGS sequence"/>
</dbReference>
<evidence type="ECO:0000256" key="6">
    <source>
        <dbReference type="RuleBase" id="RU362091"/>
    </source>
</evidence>
<feature type="transmembrane region" description="Helical" evidence="7">
    <location>
        <begin position="241"/>
        <end position="261"/>
    </location>
</feature>
<keyword evidence="9" id="KW-1185">Reference proteome</keyword>